<dbReference type="EMBL" id="JACEFF010000779">
    <property type="protein sequence ID" value="KAH9631097.1"/>
    <property type="molecule type" value="Genomic_DNA"/>
</dbReference>
<evidence type="ECO:0000313" key="1">
    <source>
        <dbReference type="EMBL" id="KAH9631097.1"/>
    </source>
</evidence>
<accession>A0A922SAZ5</accession>
<proteinExistence type="predicted"/>
<reference evidence="1" key="1">
    <citation type="journal article" date="2021" name="G3 (Bethesda)">
        <title>Genome and transcriptome analysis of the beet armyworm Spodoptera exigua reveals targets for pest control. .</title>
        <authorList>
            <person name="Simon S."/>
            <person name="Breeschoten T."/>
            <person name="Jansen H.J."/>
            <person name="Dirks R.P."/>
            <person name="Schranz M.E."/>
            <person name="Ros V.I.D."/>
        </authorList>
    </citation>
    <scope>NUCLEOTIDE SEQUENCE</scope>
    <source>
        <strain evidence="1">TB_SE_WUR_2020</strain>
    </source>
</reference>
<sequence>MYLCVKAYARPNQPEAIVFPPIETLPEVPEAPKVPNTDGSGYVGLPGFLVDMSKILDRYIPTFDPNMKAKKQEEKKKTNDMMEVDFYAHLKFAYTLLEIRRKT</sequence>
<comment type="caution">
    <text evidence="1">The sequence shown here is derived from an EMBL/GenBank/DDBJ whole genome shotgun (WGS) entry which is preliminary data.</text>
</comment>
<protein>
    <submittedName>
        <fullName evidence="1">Uncharacterized protein</fullName>
    </submittedName>
</protein>
<dbReference type="Proteomes" id="UP000814243">
    <property type="component" value="Unassembled WGS sequence"/>
</dbReference>
<dbReference type="AlphaFoldDB" id="A0A922SAZ5"/>
<name>A0A922SAZ5_SPOEX</name>
<evidence type="ECO:0000313" key="2">
    <source>
        <dbReference type="Proteomes" id="UP000814243"/>
    </source>
</evidence>
<gene>
    <name evidence="1" type="ORF">HF086_000140</name>
</gene>
<organism evidence="1 2">
    <name type="scientific">Spodoptera exigua</name>
    <name type="common">Beet armyworm</name>
    <name type="synonym">Noctua fulgens</name>
    <dbReference type="NCBI Taxonomy" id="7107"/>
    <lineage>
        <taxon>Eukaryota</taxon>
        <taxon>Metazoa</taxon>
        <taxon>Ecdysozoa</taxon>
        <taxon>Arthropoda</taxon>
        <taxon>Hexapoda</taxon>
        <taxon>Insecta</taxon>
        <taxon>Pterygota</taxon>
        <taxon>Neoptera</taxon>
        <taxon>Endopterygota</taxon>
        <taxon>Lepidoptera</taxon>
        <taxon>Glossata</taxon>
        <taxon>Ditrysia</taxon>
        <taxon>Noctuoidea</taxon>
        <taxon>Noctuidae</taxon>
        <taxon>Amphipyrinae</taxon>
        <taxon>Spodoptera</taxon>
    </lineage>
</organism>